<dbReference type="InterPro" id="IPR014349">
    <property type="entry name" value="Rieske_Fe-S_prot"/>
</dbReference>
<gene>
    <name evidence="13" type="ORF">RM572_21615</name>
</gene>
<comment type="cofactor">
    <cofactor evidence="9">
        <name>[2Fe-2S] cluster</name>
        <dbReference type="ChEBI" id="CHEBI:190135"/>
    </cofactor>
</comment>
<dbReference type="RefSeq" id="WP_311675051.1">
    <property type="nucleotide sequence ID" value="NZ_JAVREQ010000022.1"/>
</dbReference>
<dbReference type="PROSITE" id="PS51296">
    <property type="entry name" value="RIESKE"/>
    <property type="match status" value="1"/>
</dbReference>
<keyword evidence="14" id="KW-1185">Reference proteome</keyword>
<dbReference type="CDD" id="cd03467">
    <property type="entry name" value="Rieske"/>
    <property type="match status" value="1"/>
</dbReference>
<feature type="region of interest" description="Disordered" evidence="10">
    <location>
        <begin position="29"/>
        <end position="73"/>
    </location>
</feature>
<reference evidence="14" key="1">
    <citation type="submission" date="2023-07" db="EMBL/GenBank/DDBJ databases">
        <title>30 novel species of actinomycetes from the DSMZ collection.</title>
        <authorList>
            <person name="Nouioui I."/>
        </authorList>
    </citation>
    <scope>NUCLEOTIDE SEQUENCE [LARGE SCALE GENOMIC DNA]</scope>
    <source>
        <strain evidence="14">DSM 42041</strain>
    </source>
</reference>
<evidence type="ECO:0000256" key="5">
    <source>
        <dbReference type="ARBA" id="ARBA00023004"/>
    </source>
</evidence>
<evidence type="ECO:0000256" key="6">
    <source>
        <dbReference type="ARBA" id="ARBA00023014"/>
    </source>
</evidence>
<dbReference type="InterPro" id="IPR005805">
    <property type="entry name" value="Rieske_Fe-S_prot_C"/>
</dbReference>
<evidence type="ECO:0000256" key="4">
    <source>
        <dbReference type="ARBA" id="ARBA00022723"/>
    </source>
</evidence>
<keyword evidence="3" id="KW-0001">2Fe-2S</keyword>
<keyword evidence="11" id="KW-0732">Signal</keyword>
<proteinExistence type="predicted"/>
<dbReference type="Gene3D" id="2.102.10.10">
    <property type="entry name" value="Rieske [2Fe-2S] iron-sulphur domain"/>
    <property type="match status" value="1"/>
</dbReference>
<evidence type="ECO:0000256" key="3">
    <source>
        <dbReference type="ARBA" id="ARBA00022714"/>
    </source>
</evidence>
<evidence type="ECO:0000313" key="13">
    <source>
        <dbReference type="EMBL" id="MDT0381360.1"/>
    </source>
</evidence>
<feature type="compositionally biased region" description="Low complexity" evidence="10">
    <location>
        <begin position="38"/>
        <end position="53"/>
    </location>
</feature>
<evidence type="ECO:0000256" key="10">
    <source>
        <dbReference type="SAM" id="MobiDB-lite"/>
    </source>
</evidence>
<evidence type="ECO:0000256" key="8">
    <source>
        <dbReference type="ARBA" id="ARBA00029586"/>
    </source>
</evidence>
<keyword evidence="6" id="KW-0411">Iron-sulfur</keyword>
<evidence type="ECO:0000256" key="7">
    <source>
        <dbReference type="ARBA" id="ARBA00023157"/>
    </source>
</evidence>
<feature type="domain" description="Rieske" evidence="12">
    <location>
        <begin position="60"/>
        <end position="152"/>
    </location>
</feature>
<dbReference type="InterPro" id="IPR017941">
    <property type="entry name" value="Rieske_2Fe-2S"/>
</dbReference>
<dbReference type="EMBL" id="JAVREQ010000022">
    <property type="protein sequence ID" value="MDT0381360.1"/>
    <property type="molecule type" value="Genomic_DNA"/>
</dbReference>
<name>A0ABU2NWI7_9ACTN</name>
<protein>
    <recommendedName>
        <fullName evidence="2">Cytochrome bc1 complex Rieske iron-sulfur subunit</fullName>
    </recommendedName>
    <alternativeName>
        <fullName evidence="8">Cytochrome bc1 reductase complex subunit QcrA</fullName>
    </alternativeName>
</protein>
<sequence length="153" mass="14762">MNTAFPTRRTVLAAAGTTSAALALAACGSSGGGDAGGEKSPGSGDQPTGEGTSEPGGGGAELVSASEVPEGGGTILKEEKVVVTQPSAGEYKAFSAVCTHQGCVVSSVADGSINCACHGSRFAVADGSVQQGPATQPLPAVKVSVRGGSVRRS</sequence>
<keyword evidence="7" id="KW-1015">Disulfide bond</keyword>
<organism evidence="13 14">
    <name type="scientific">Streptomyces hazeniae</name>
    <dbReference type="NCBI Taxonomy" id="3075538"/>
    <lineage>
        <taxon>Bacteria</taxon>
        <taxon>Bacillati</taxon>
        <taxon>Actinomycetota</taxon>
        <taxon>Actinomycetes</taxon>
        <taxon>Kitasatosporales</taxon>
        <taxon>Streptomycetaceae</taxon>
        <taxon>Streptomyces</taxon>
    </lineage>
</organism>
<feature type="signal peptide" evidence="11">
    <location>
        <begin position="1"/>
        <end position="25"/>
    </location>
</feature>
<keyword evidence="4" id="KW-0479">Metal-binding</keyword>
<evidence type="ECO:0000256" key="1">
    <source>
        <dbReference type="ARBA" id="ARBA00002494"/>
    </source>
</evidence>
<dbReference type="InterPro" id="IPR006311">
    <property type="entry name" value="TAT_signal"/>
</dbReference>
<dbReference type="InterPro" id="IPR036922">
    <property type="entry name" value="Rieske_2Fe-2S_sf"/>
</dbReference>
<dbReference type="SUPFAM" id="SSF50022">
    <property type="entry name" value="ISP domain"/>
    <property type="match status" value="1"/>
</dbReference>
<dbReference type="PRINTS" id="PR00162">
    <property type="entry name" value="RIESKE"/>
</dbReference>
<evidence type="ECO:0000256" key="11">
    <source>
        <dbReference type="SAM" id="SignalP"/>
    </source>
</evidence>
<keyword evidence="5" id="KW-0408">Iron</keyword>
<feature type="chain" id="PRO_5046510821" description="Cytochrome bc1 complex Rieske iron-sulfur subunit" evidence="11">
    <location>
        <begin position="26"/>
        <end position="153"/>
    </location>
</feature>
<evidence type="ECO:0000256" key="9">
    <source>
        <dbReference type="ARBA" id="ARBA00034078"/>
    </source>
</evidence>
<evidence type="ECO:0000313" key="14">
    <source>
        <dbReference type="Proteomes" id="UP001183414"/>
    </source>
</evidence>
<comment type="function">
    <text evidence="1">Iron-sulfur subunit of the cytochrome bc1 complex, an essential component of the respiratory electron transport chain required for ATP synthesis. The bc1 complex catalyzes the oxidation of menaquinol and the reduction of cytochrome c in the respiratory chain. The bc1 complex operates through a Q-cycle mechanism that couples electron transfer to generation of the proton gradient that drives ATP synthesis.</text>
</comment>
<evidence type="ECO:0000256" key="2">
    <source>
        <dbReference type="ARBA" id="ARBA00015816"/>
    </source>
</evidence>
<dbReference type="PANTHER" id="PTHR10134">
    <property type="entry name" value="CYTOCHROME B-C1 COMPLEX SUBUNIT RIESKE, MITOCHONDRIAL"/>
    <property type="match status" value="1"/>
</dbReference>
<evidence type="ECO:0000259" key="12">
    <source>
        <dbReference type="PROSITE" id="PS51296"/>
    </source>
</evidence>
<accession>A0ABU2NWI7</accession>
<dbReference type="PROSITE" id="PS51318">
    <property type="entry name" value="TAT"/>
    <property type="match status" value="1"/>
</dbReference>
<comment type="caution">
    <text evidence="13">The sequence shown here is derived from an EMBL/GenBank/DDBJ whole genome shotgun (WGS) entry which is preliminary data.</text>
</comment>
<dbReference type="Pfam" id="PF00355">
    <property type="entry name" value="Rieske"/>
    <property type="match status" value="1"/>
</dbReference>
<dbReference type="Proteomes" id="UP001183414">
    <property type="component" value="Unassembled WGS sequence"/>
</dbReference>